<evidence type="ECO:0000313" key="2">
    <source>
        <dbReference type="EMBL" id="BAJ62081.1"/>
    </source>
</evidence>
<dbReference type="KEGG" id="atm:ANT_00470"/>
<dbReference type="Gene3D" id="3.40.50.150">
    <property type="entry name" value="Vaccinia Virus protein VP39"/>
    <property type="match status" value="1"/>
</dbReference>
<dbReference type="InParanoid" id="E8MYD6"/>
<dbReference type="InterPro" id="IPR050508">
    <property type="entry name" value="Methyltransf_Superfamily"/>
</dbReference>
<dbReference type="eggNOG" id="COG2226">
    <property type="taxonomic scope" value="Bacteria"/>
</dbReference>
<proteinExistence type="predicted"/>
<dbReference type="AlphaFoldDB" id="E8MYD6"/>
<dbReference type="RefSeq" id="WP_013558479.1">
    <property type="nucleotide sequence ID" value="NC_014960.1"/>
</dbReference>
<feature type="domain" description="Methyltransferase type 11" evidence="1">
    <location>
        <begin position="46"/>
        <end position="131"/>
    </location>
</feature>
<gene>
    <name evidence="2" type="ordered locus">ANT_00470</name>
</gene>
<dbReference type="InterPro" id="IPR013216">
    <property type="entry name" value="Methyltransf_11"/>
</dbReference>
<organism evidence="2 3">
    <name type="scientific">Anaerolinea thermophila (strain DSM 14523 / JCM 11388 / NBRC 100420 / UNI-1)</name>
    <dbReference type="NCBI Taxonomy" id="926569"/>
    <lineage>
        <taxon>Bacteria</taxon>
        <taxon>Bacillati</taxon>
        <taxon>Chloroflexota</taxon>
        <taxon>Anaerolineae</taxon>
        <taxon>Anaerolineales</taxon>
        <taxon>Anaerolineaceae</taxon>
        <taxon>Anaerolinea</taxon>
    </lineage>
</organism>
<dbReference type="InterPro" id="IPR029063">
    <property type="entry name" value="SAM-dependent_MTases_sf"/>
</dbReference>
<dbReference type="OrthoDB" id="9805171at2"/>
<dbReference type="Proteomes" id="UP000008922">
    <property type="component" value="Chromosome"/>
</dbReference>
<evidence type="ECO:0000313" key="3">
    <source>
        <dbReference type="Proteomes" id="UP000008922"/>
    </source>
</evidence>
<reference evidence="2 3" key="1">
    <citation type="submission" date="2010-12" db="EMBL/GenBank/DDBJ databases">
        <title>Whole genome sequence of Anaerolinea thermophila UNI-1.</title>
        <authorList>
            <person name="Narita-Yamada S."/>
            <person name="Kishi E."/>
            <person name="Watanabe Y."/>
            <person name="Takasaki K."/>
            <person name="Ankai A."/>
            <person name="Oguchi A."/>
            <person name="Fukui S."/>
            <person name="Takahashi M."/>
            <person name="Yashiro I."/>
            <person name="Hosoyama A."/>
            <person name="Sekiguchi Y."/>
            <person name="Hanada S."/>
            <person name="Fujita N."/>
        </authorList>
    </citation>
    <scope>NUCLEOTIDE SEQUENCE [LARGE SCALE GENOMIC DNA]</scope>
    <source>
        <strain evidence="3">DSM 14523 / JCM 11388 / NBRC 100420 / UNI-1</strain>
    </source>
</reference>
<dbReference type="HOGENOM" id="CLU_093445_0_0_0"/>
<dbReference type="PANTHER" id="PTHR42912:SF80">
    <property type="entry name" value="METHYLTRANSFERASE DOMAIN-CONTAINING PROTEIN"/>
    <property type="match status" value="1"/>
</dbReference>
<name>E8MYD6_ANATU</name>
<accession>E8MYD6</accession>
<dbReference type="STRING" id="926569.ANT_00470"/>
<sequence>MNASHSPKAALRGEPSYVWRAGQERRLKMMLAAAGERIHGRVLVDGCGVGMYLARFVPLAQQAVGLDIEHERTVEAHQSAPQVVCGAGEALPFPENHFDFLLSHEVLEHVQDDARAIREMVRVLKPGGRIALFCPNRGYPFETHGIYWRGRYRFGNIPLVNYLPRRWRDRLAPHVRVYTAGDLQRLFAGLPVRVVQRTIVFGAYDNIIARRPALGKVLRAVLQALEATPLRIFGLSHFWVVEKIG</sequence>
<keyword evidence="3" id="KW-1185">Reference proteome</keyword>
<dbReference type="SUPFAM" id="SSF53335">
    <property type="entry name" value="S-adenosyl-L-methionine-dependent methyltransferases"/>
    <property type="match status" value="1"/>
</dbReference>
<dbReference type="PANTHER" id="PTHR42912">
    <property type="entry name" value="METHYLTRANSFERASE"/>
    <property type="match status" value="1"/>
</dbReference>
<evidence type="ECO:0000259" key="1">
    <source>
        <dbReference type="Pfam" id="PF08241"/>
    </source>
</evidence>
<dbReference type="EMBL" id="AP012029">
    <property type="protein sequence ID" value="BAJ62081.1"/>
    <property type="molecule type" value="Genomic_DNA"/>
</dbReference>
<dbReference type="Pfam" id="PF08241">
    <property type="entry name" value="Methyltransf_11"/>
    <property type="match status" value="1"/>
</dbReference>
<protein>
    <recommendedName>
        <fullName evidence="1">Methyltransferase type 11 domain-containing protein</fullName>
    </recommendedName>
</protein>
<dbReference type="CDD" id="cd02440">
    <property type="entry name" value="AdoMet_MTases"/>
    <property type="match status" value="1"/>
</dbReference>
<dbReference type="GO" id="GO:0008757">
    <property type="term" value="F:S-adenosylmethionine-dependent methyltransferase activity"/>
    <property type="evidence" value="ECO:0007669"/>
    <property type="project" value="InterPro"/>
</dbReference>